<sequence length="450" mass="48062">MTGRRPRIRLFRVCELDQYPDAGQRMRILSMAVLAVLIASYEGQIAPVVPLLLDDLDISLTTYGAVSATALVAGAIASMVGGRLTDTVGRVRLIVPLLMLTAGCCFLMTTVHSAGQLLAVRAVLSVVDGMAMAGTAPLVRDFSPRMGRAQAFGFWTWGPVGASFLAAAVASLTLPLFDDSWRSQFVIMGAVSLVLSVVIAFNIADLSPELRARIVQSERETLGRADHTKPTRALDLFAHRAIWAHVIGIASWLVLYVTLVVYGQTMLAESFELDAATASQIMAAFWTLNIFTLVLSGRISDRLQLRKPFCVGGTVGSVLLTAYLAGLVGRGDVSHLHIAITGALLGGVMGCAYGPWMANFSENAEDVDARLQGTAWGVFTFLTKAMGVVVLVAVPRVVESHGWRAWLIVCGCCMAVFVPASLLFRGPWRRARAAPAVTPQDTPASAATGD</sequence>
<feature type="transmembrane region" description="Helical" evidence="5">
    <location>
        <begin position="118"/>
        <end position="139"/>
    </location>
</feature>
<feature type="transmembrane region" description="Helical" evidence="5">
    <location>
        <begin position="185"/>
        <end position="204"/>
    </location>
</feature>
<evidence type="ECO:0000259" key="6">
    <source>
        <dbReference type="PROSITE" id="PS50850"/>
    </source>
</evidence>
<dbReference type="Proteomes" id="UP001354931">
    <property type="component" value="Unassembled WGS sequence"/>
</dbReference>
<feature type="transmembrane region" description="Helical" evidence="5">
    <location>
        <begin position="375"/>
        <end position="397"/>
    </location>
</feature>
<dbReference type="PROSITE" id="PS50850">
    <property type="entry name" value="MFS"/>
    <property type="match status" value="1"/>
</dbReference>
<keyword evidence="3 5" id="KW-1133">Transmembrane helix</keyword>
<dbReference type="InterPro" id="IPR011701">
    <property type="entry name" value="MFS"/>
</dbReference>
<feature type="transmembrane region" description="Helical" evidence="5">
    <location>
        <begin position="93"/>
        <end position="112"/>
    </location>
</feature>
<feature type="transmembrane region" description="Helical" evidence="5">
    <location>
        <begin position="28"/>
        <end position="49"/>
    </location>
</feature>
<protein>
    <submittedName>
        <fullName evidence="7">MFS transporter</fullName>
    </submittedName>
</protein>
<dbReference type="Pfam" id="PF07690">
    <property type="entry name" value="MFS_1"/>
    <property type="match status" value="1"/>
</dbReference>
<reference evidence="7 8" key="1">
    <citation type="submission" date="2022-10" db="EMBL/GenBank/DDBJ databases">
        <authorList>
            <person name="Xie J."/>
            <person name="Shen N."/>
        </authorList>
    </citation>
    <scope>NUCLEOTIDE SEQUENCE [LARGE SCALE GENOMIC DNA]</scope>
    <source>
        <strain evidence="7 8">YIM65594</strain>
    </source>
</reference>
<evidence type="ECO:0000256" key="3">
    <source>
        <dbReference type="ARBA" id="ARBA00022989"/>
    </source>
</evidence>
<dbReference type="InterPro" id="IPR051337">
    <property type="entry name" value="OPA_Antiporter"/>
</dbReference>
<organism evidence="7 8">
    <name type="scientific">Streptomyces endophyticus</name>
    <dbReference type="NCBI Taxonomy" id="714166"/>
    <lineage>
        <taxon>Bacteria</taxon>
        <taxon>Bacillati</taxon>
        <taxon>Actinomycetota</taxon>
        <taxon>Actinomycetes</taxon>
        <taxon>Kitasatosporales</taxon>
        <taxon>Streptomycetaceae</taxon>
        <taxon>Streptomyces</taxon>
    </lineage>
</organism>
<dbReference type="SUPFAM" id="SSF103473">
    <property type="entry name" value="MFS general substrate transporter"/>
    <property type="match status" value="1"/>
</dbReference>
<evidence type="ECO:0000313" key="8">
    <source>
        <dbReference type="Proteomes" id="UP001354931"/>
    </source>
</evidence>
<keyword evidence="2 5" id="KW-0812">Transmembrane</keyword>
<dbReference type="RefSeq" id="WP_326022494.1">
    <property type="nucleotide sequence ID" value="NZ_JAOZYC010000174.1"/>
</dbReference>
<comment type="caution">
    <text evidence="7">The sequence shown here is derived from an EMBL/GenBank/DDBJ whole genome shotgun (WGS) entry which is preliminary data.</text>
</comment>
<accession>A0ABU6FFU3</accession>
<evidence type="ECO:0000256" key="1">
    <source>
        <dbReference type="ARBA" id="ARBA00004651"/>
    </source>
</evidence>
<proteinExistence type="predicted"/>
<evidence type="ECO:0000256" key="4">
    <source>
        <dbReference type="ARBA" id="ARBA00023136"/>
    </source>
</evidence>
<dbReference type="PANTHER" id="PTHR43826:SF3">
    <property type="entry name" value="GLUCOSE-6-PHOSPHATE EXCHANGER SLC37A4"/>
    <property type="match status" value="1"/>
</dbReference>
<evidence type="ECO:0000256" key="2">
    <source>
        <dbReference type="ARBA" id="ARBA00022692"/>
    </source>
</evidence>
<dbReference type="PANTHER" id="PTHR43826">
    <property type="entry name" value="GLUCOSE-6-PHOSPHATE EXCHANGER SLC37A4"/>
    <property type="match status" value="1"/>
</dbReference>
<feature type="transmembrane region" description="Helical" evidence="5">
    <location>
        <begin position="309"/>
        <end position="329"/>
    </location>
</feature>
<dbReference type="InterPro" id="IPR020846">
    <property type="entry name" value="MFS_dom"/>
</dbReference>
<feature type="transmembrane region" description="Helical" evidence="5">
    <location>
        <begin position="151"/>
        <end position="173"/>
    </location>
</feature>
<feature type="transmembrane region" description="Helical" evidence="5">
    <location>
        <begin position="275"/>
        <end position="297"/>
    </location>
</feature>
<evidence type="ECO:0000313" key="7">
    <source>
        <dbReference type="EMBL" id="MEB8342910.1"/>
    </source>
</evidence>
<keyword evidence="4 5" id="KW-0472">Membrane</keyword>
<dbReference type="Gene3D" id="1.20.1250.20">
    <property type="entry name" value="MFS general substrate transporter like domains"/>
    <property type="match status" value="1"/>
</dbReference>
<evidence type="ECO:0000256" key="5">
    <source>
        <dbReference type="SAM" id="Phobius"/>
    </source>
</evidence>
<keyword evidence="8" id="KW-1185">Reference proteome</keyword>
<dbReference type="InterPro" id="IPR036259">
    <property type="entry name" value="MFS_trans_sf"/>
</dbReference>
<feature type="transmembrane region" description="Helical" evidence="5">
    <location>
        <begin position="242"/>
        <end position="263"/>
    </location>
</feature>
<feature type="domain" description="Major facilitator superfamily (MFS) profile" evidence="6">
    <location>
        <begin position="27"/>
        <end position="429"/>
    </location>
</feature>
<dbReference type="CDD" id="cd06174">
    <property type="entry name" value="MFS"/>
    <property type="match status" value="1"/>
</dbReference>
<dbReference type="EMBL" id="JAOZYC010000174">
    <property type="protein sequence ID" value="MEB8342910.1"/>
    <property type="molecule type" value="Genomic_DNA"/>
</dbReference>
<feature type="transmembrane region" description="Helical" evidence="5">
    <location>
        <begin position="403"/>
        <end position="424"/>
    </location>
</feature>
<feature type="transmembrane region" description="Helical" evidence="5">
    <location>
        <begin position="61"/>
        <end position="81"/>
    </location>
</feature>
<feature type="transmembrane region" description="Helical" evidence="5">
    <location>
        <begin position="335"/>
        <end position="354"/>
    </location>
</feature>
<gene>
    <name evidence="7" type="ORF">OKJ99_35995</name>
</gene>
<comment type="subcellular location">
    <subcellularLocation>
        <location evidence="1">Cell membrane</location>
        <topology evidence="1">Multi-pass membrane protein</topology>
    </subcellularLocation>
</comment>
<name>A0ABU6FFU3_9ACTN</name>